<dbReference type="Pfam" id="PF13304">
    <property type="entry name" value="AAA_21"/>
    <property type="match status" value="2"/>
</dbReference>
<evidence type="ECO:0000313" key="3">
    <source>
        <dbReference type="Proteomes" id="UP000029067"/>
    </source>
</evidence>
<feature type="domain" description="ATPase AAA-type core" evidence="1">
    <location>
        <begin position="38"/>
        <end position="137"/>
    </location>
</feature>
<comment type="caution">
    <text evidence="2">The sequence shown here is derived from an EMBL/GenBank/DDBJ whole genome shotgun (WGS) entry which is preliminary data.</text>
</comment>
<dbReference type="GO" id="GO:0016887">
    <property type="term" value="F:ATP hydrolysis activity"/>
    <property type="evidence" value="ECO:0007669"/>
    <property type="project" value="InterPro"/>
</dbReference>
<gene>
    <name evidence="2" type="ORF">BCUN_1118</name>
</gene>
<dbReference type="Gene3D" id="3.40.50.300">
    <property type="entry name" value="P-loop containing nucleotide triphosphate hydrolases"/>
    <property type="match status" value="1"/>
</dbReference>
<dbReference type="RefSeq" id="WP_033517154.1">
    <property type="nucleotide sequence ID" value="NZ_JGYV01000009.1"/>
</dbReference>
<organism evidence="2 3">
    <name type="scientific">Bifidobacterium cuniculi</name>
    <dbReference type="NCBI Taxonomy" id="1688"/>
    <lineage>
        <taxon>Bacteria</taxon>
        <taxon>Bacillati</taxon>
        <taxon>Actinomycetota</taxon>
        <taxon>Actinomycetes</taxon>
        <taxon>Bifidobacteriales</taxon>
        <taxon>Bifidobacteriaceae</taxon>
        <taxon>Bifidobacterium</taxon>
    </lineage>
</organism>
<evidence type="ECO:0000313" key="2">
    <source>
        <dbReference type="EMBL" id="KFI63192.1"/>
    </source>
</evidence>
<dbReference type="Proteomes" id="UP000029067">
    <property type="component" value="Unassembled WGS sequence"/>
</dbReference>
<accession>A0A087AWP2</accession>
<dbReference type="PANTHER" id="PTHR40396:SF1">
    <property type="entry name" value="ATPASE AAA-TYPE CORE DOMAIN-CONTAINING PROTEIN"/>
    <property type="match status" value="1"/>
</dbReference>
<dbReference type="InterPro" id="IPR003959">
    <property type="entry name" value="ATPase_AAA_core"/>
</dbReference>
<protein>
    <recommendedName>
        <fullName evidence="1">ATPase AAA-type core domain-containing protein</fullName>
    </recommendedName>
</protein>
<dbReference type="PANTHER" id="PTHR40396">
    <property type="entry name" value="ATPASE-LIKE PROTEIN"/>
    <property type="match status" value="1"/>
</dbReference>
<name>A0A087AWP2_9BIFI</name>
<proteinExistence type="predicted"/>
<dbReference type="OrthoDB" id="9809324at2"/>
<dbReference type="GO" id="GO:0005524">
    <property type="term" value="F:ATP binding"/>
    <property type="evidence" value="ECO:0007669"/>
    <property type="project" value="InterPro"/>
</dbReference>
<sequence length="433" mass="47835">MLIDFSFRNYRSFRDEQAFSMERDERDATEGADISPVSAVYGANASGKSNFLKAFEAMQRMVVSSYREGDVNSGVPQEPFRLDRHSREEATEFYVEFLGQDGLRYRYSFACDSQVIVSEELRRYNVIDGRPSTRSALLFRRDGQDVSYGAAFKGARAQIKELVAKRPNALMLSVCAAVGVEVTQPVFDFFSVQIRYYVAAGFKSEERRILNELAAGSAFAKHLSQLVRYADFGIDDIELEKVDLLPMFAQLQQTQPELFEEGGDLHGLLEGGPALHLLFRHGGDTGAALGAEEESDGTRAALSFFSMALINLAGPTVTLVDEIDTSLHPKFVEELVELYTDPMTNPHGAQLIFTTHDVSLINVPASGHHVLAPDQVWFVEKGPDGSSELFPATDMGLRKGENIGKNYLNGVYGAAPKPAFHDVFAQIMAQEAA</sequence>
<dbReference type="AlphaFoldDB" id="A0A087AWP2"/>
<dbReference type="SUPFAM" id="SSF52540">
    <property type="entry name" value="P-loop containing nucleoside triphosphate hydrolases"/>
    <property type="match status" value="1"/>
</dbReference>
<reference evidence="2 3" key="1">
    <citation type="submission" date="2014-03" db="EMBL/GenBank/DDBJ databases">
        <title>Genomics of Bifidobacteria.</title>
        <authorList>
            <person name="Ventura M."/>
            <person name="Milani C."/>
            <person name="Lugli G.A."/>
        </authorList>
    </citation>
    <scope>NUCLEOTIDE SEQUENCE [LARGE SCALE GENOMIC DNA]</scope>
    <source>
        <strain evidence="2 3">LMG 10738</strain>
    </source>
</reference>
<keyword evidence="3" id="KW-1185">Reference proteome</keyword>
<dbReference type="STRING" id="1688.BCUN_1118"/>
<feature type="domain" description="ATPase AAA-type core" evidence="1">
    <location>
        <begin position="254"/>
        <end position="362"/>
    </location>
</feature>
<dbReference type="InterPro" id="IPR027417">
    <property type="entry name" value="P-loop_NTPase"/>
</dbReference>
<dbReference type="eggNOG" id="COG1106">
    <property type="taxonomic scope" value="Bacteria"/>
</dbReference>
<dbReference type="EMBL" id="JGYV01000009">
    <property type="protein sequence ID" value="KFI63192.1"/>
    <property type="molecule type" value="Genomic_DNA"/>
</dbReference>
<evidence type="ECO:0000259" key="1">
    <source>
        <dbReference type="Pfam" id="PF13304"/>
    </source>
</evidence>